<dbReference type="SUPFAM" id="SSF159127">
    <property type="entry name" value="HupF/HypC-like"/>
    <property type="match status" value="1"/>
</dbReference>
<proteinExistence type="inferred from homology"/>
<organism evidence="3 4">
    <name type="scientific">Azospirillum oryzae</name>
    <dbReference type="NCBI Taxonomy" id="286727"/>
    <lineage>
        <taxon>Bacteria</taxon>
        <taxon>Pseudomonadati</taxon>
        <taxon>Pseudomonadota</taxon>
        <taxon>Alphaproteobacteria</taxon>
        <taxon>Rhodospirillales</taxon>
        <taxon>Azospirillaceae</taxon>
        <taxon>Azospirillum</taxon>
    </lineage>
</organism>
<dbReference type="PRINTS" id="PR00445">
    <property type="entry name" value="HUPFHYPC"/>
</dbReference>
<dbReference type="GO" id="GO:0005506">
    <property type="term" value="F:iron ion binding"/>
    <property type="evidence" value="ECO:0007669"/>
    <property type="project" value="TreeGrafter"/>
</dbReference>
<dbReference type="RefSeq" id="WP_085085374.1">
    <property type="nucleotide sequence ID" value="NZ_FXAK01000005.1"/>
</dbReference>
<evidence type="ECO:0000256" key="1">
    <source>
        <dbReference type="ARBA" id="ARBA00006018"/>
    </source>
</evidence>
<reference evidence="3 4" key="1">
    <citation type="submission" date="2017-04" db="EMBL/GenBank/DDBJ databases">
        <authorList>
            <person name="Afonso C.L."/>
            <person name="Miller P.J."/>
            <person name="Scott M.A."/>
            <person name="Spackman E."/>
            <person name="Goraichik I."/>
            <person name="Dimitrov K.M."/>
            <person name="Suarez D.L."/>
            <person name="Swayne D.E."/>
        </authorList>
    </citation>
    <scope>NUCLEOTIDE SEQUENCE [LARGE SCALE GENOMIC DNA]</scope>
    <source>
        <strain evidence="3 4">A2P</strain>
    </source>
</reference>
<dbReference type="NCBIfam" id="TIGR00074">
    <property type="entry name" value="hypC_hupF"/>
    <property type="match status" value="1"/>
</dbReference>
<dbReference type="InterPro" id="IPR019812">
    <property type="entry name" value="Hydgase_assmbl_chp_CS"/>
</dbReference>
<gene>
    <name evidence="3" type="ORF">SAMN02982917_2308</name>
</gene>
<dbReference type="AlphaFoldDB" id="A0A1X7F755"/>
<name>A0A1X7F755_9PROT</name>
<dbReference type="Pfam" id="PF01455">
    <property type="entry name" value="HupF_HypC"/>
    <property type="match status" value="1"/>
</dbReference>
<comment type="similarity">
    <text evidence="1">Belongs to the HupF/HypC family.</text>
</comment>
<dbReference type="PANTHER" id="PTHR35177">
    <property type="entry name" value="HYDROGENASE MATURATION FACTOR HYBG"/>
    <property type="match status" value="1"/>
</dbReference>
<accession>A0A1X7F755</accession>
<dbReference type="Proteomes" id="UP000192936">
    <property type="component" value="Unassembled WGS sequence"/>
</dbReference>
<dbReference type="PANTHER" id="PTHR35177:SF2">
    <property type="entry name" value="HYDROGENASE MATURATION FACTOR HYBG"/>
    <property type="match status" value="1"/>
</dbReference>
<evidence type="ECO:0000313" key="4">
    <source>
        <dbReference type="Proteomes" id="UP000192936"/>
    </source>
</evidence>
<evidence type="ECO:0000256" key="2">
    <source>
        <dbReference type="SAM" id="MobiDB-lite"/>
    </source>
</evidence>
<dbReference type="EMBL" id="FXAK01000005">
    <property type="protein sequence ID" value="SMF47210.1"/>
    <property type="molecule type" value="Genomic_DNA"/>
</dbReference>
<sequence>MCIGIPLRLTGVDGVAGRTEDGSLIDLSLVPDAGPGDWVLGFLGAARRLLDPEEAAQILDALAAMAAALDGERLDSAFADLTDREPTLPPHLEAARAAGLTEA</sequence>
<dbReference type="PROSITE" id="PS01097">
    <property type="entry name" value="HUPF_HYPC"/>
    <property type="match status" value="1"/>
</dbReference>
<dbReference type="STRING" id="286727.SAMN02982917_2308"/>
<dbReference type="OrthoDB" id="9806017at2"/>
<dbReference type="InterPro" id="IPR001109">
    <property type="entry name" value="Hydrogenase_HupF/HypC"/>
</dbReference>
<dbReference type="GO" id="GO:1902670">
    <property type="term" value="F:carbon dioxide binding"/>
    <property type="evidence" value="ECO:0007669"/>
    <property type="project" value="TreeGrafter"/>
</dbReference>
<dbReference type="GO" id="GO:0051604">
    <property type="term" value="P:protein maturation"/>
    <property type="evidence" value="ECO:0007669"/>
    <property type="project" value="TreeGrafter"/>
</dbReference>
<dbReference type="Gene3D" id="2.30.30.140">
    <property type="match status" value="1"/>
</dbReference>
<feature type="region of interest" description="Disordered" evidence="2">
    <location>
        <begin position="82"/>
        <end position="103"/>
    </location>
</feature>
<evidence type="ECO:0000313" key="3">
    <source>
        <dbReference type="EMBL" id="SMF47210.1"/>
    </source>
</evidence>
<protein>
    <submittedName>
        <fullName evidence="3">Hydrogenase expression/formation protein HypC</fullName>
    </submittedName>
</protein>